<evidence type="ECO:0000256" key="1">
    <source>
        <dbReference type="SAM" id="MobiDB-lite"/>
    </source>
</evidence>
<gene>
    <name evidence="2" type="ORF">I553_6225</name>
</gene>
<reference evidence="2" key="1">
    <citation type="submission" date="2014-01" db="EMBL/GenBank/DDBJ databases">
        <authorList>
            <person name="Brown-Elliot B."/>
            <person name="Wallace R."/>
            <person name="Lenaerts A."/>
            <person name="Ordway D."/>
            <person name="DeGroote M.A."/>
            <person name="Parker T."/>
            <person name="Sizemore C."/>
            <person name="Tallon L.J."/>
            <person name="Sadzewicz L.K."/>
            <person name="Sengamalay N."/>
            <person name="Fraser C.M."/>
            <person name="Hine E."/>
            <person name="Shefchek K.A."/>
            <person name="Das S.P."/>
            <person name="Tettelin H."/>
        </authorList>
    </citation>
    <scope>NUCLEOTIDE SEQUENCE [LARGE SCALE GENOMIC DNA]</scope>
    <source>
        <strain evidence="2">4042</strain>
    </source>
</reference>
<dbReference type="AlphaFoldDB" id="X8BH39"/>
<feature type="region of interest" description="Disordered" evidence="1">
    <location>
        <begin position="56"/>
        <end position="167"/>
    </location>
</feature>
<organism evidence="2">
    <name type="scientific">Mycobacterium xenopi 4042</name>
    <dbReference type="NCBI Taxonomy" id="1299334"/>
    <lineage>
        <taxon>Bacteria</taxon>
        <taxon>Bacillati</taxon>
        <taxon>Actinomycetota</taxon>
        <taxon>Actinomycetes</taxon>
        <taxon>Mycobacteriales</taxon>
        <taxon>Mycobacteriaceae</taxon>
        <taxon>Mycobacterium</taxon>
    </lineage>
</organism>
<dbReference type="EMBL" id="JAOB01000042">
    <property type="protein sequence ID" value="EUA42365.1"/>
    <property type="molecule type" value="Genomic_DNA"/>
</dbReference>
<sequence>MIAAESAEMASIVPMSYLCSLSHLMVTRCPRWCADRSSGATSVGWGGNAGARQSCRAARPDLNPPTRLDHRRSTASRRCCARRDAAPISFSPGGASSTQSFHPGGGGGHDGSGTSQGRHPTLGGLGQFGEGCSASAVTAPSRKSGTNPRYLRSGATPLSCPRTGAKV</sequence>
<protein>
    <submittedName>
        <fullName evidence="2">Uncharacterized protein</fullName>
    </submittedName>
</protein>
<proteinExistence type="predicted"/>
<feature type="compositionally biased region" description="Polar residues" evidence="1">
    <location>
        <begin position="135"/>
        <end position="147"/>
    </location>
</feature>
<name>X8BH39_MYCXE</name>
<evidence type="ECO:0000313" key="2">
    <source>
        <dbReference type="EMBL" id="EUA42365.1"/>
    </source>
</evidence>
<comment type="caution">
    <text evidence="2">The sequence shown here is derived from an EMBL/GenBank/DDBJ whole genome shotgun (WGS) entry which is preliminary data.</text>
</comment>
<accession>X8BH39</accession>